<protein>
    <submittedName>
        <fullName evidence="1">Uncharacterized protein</fullName>
    </submittedName>
</protein>
<comment type="caution">
    <text evidence="1">The sequence shown here is derived from an EMBL/GenBank/DDBJ whole genome shotgun (WGS) entry which is preliminary data.</text>
</comment>
<accession>A0ACB8YCX7</accession>
<gene>
    <name evidence="1" type="ORF">L1987_83599</name>
</gene>
<evidence type="ECO:0000313" key="1">
    <source>
        <dbReference type="EMBL" id="KAI3683099.1"/>
    </source>
</evidence>
<dbReference type="EMBL" id="CM042045">
    <property type="protein sequence ID" value="KAI3683099.1"/>
    <property type="molecule type" value="Genomic_DNA"/>
</dbReference>
<reference evidence="2" key="1">
    <citation type="journal article" date="2022" name="Mol. Ecol. Resour.">
        <title>The genomes of chicory, endive, great burdock and yacon provide insights into Asteraceae palaeo-polyploidization history and plant inulin production.</title>
        <authorList>
            <person name="Fan W."/>
            <person name="Wang S."/>
            <person name="Wang H."/>
            <person name="Wang A."/>
            <person name="Jiang F."/>
            <person name="Liu H."/>
            <person name="Zhao H."/>
            <person name="Xu D."/>
            <person name="Zhang Y."/>
        </authorList>
    </citation>
    <scope>NUCLEOTIDE SEQUENCE [LARGE SCALE GENOMIC DNA]</scope>
    <source>
        <strain evidence="2">cv. Yunnan</strain>
    </source>
</reference>
<reference evidence="1 2" key="2">
    <citation type="journal article" date="2022" name="Mol. Ecol. Resour.">
        <title>The genomes of chicory, endive, great burdock and yacon provide insights into Asteraceae paleo-polyploidization history and plant inulin production.</title>
        <authorList>
            <person name="Fan W."/>
            <person name="Wang S."/>
            <person name="Wang H."/>
            <person name="Wang A."/>
            <person name="Jiang F."/>
            <person name="Liu H."/>
            <person name="Zhao H."/>
            <person name="Xu D."/>
            <person name="Zhang Y."/>
        </authorList>
    </citation>
    <scope>NUCLEOTIDE SEQUENCE [LARGE SCALE GENOMIC DNA]</scope>
    <source>
        <strain evidence="2">cv. Yunnan</strain>
        <tissue evidence="1">Leaves</tissue>
    </source>
</reference>
<organism evidence="1 2">
    <name type="scientific">Smallanthus sonchifolius</name>
    <dbReference type="NCBI Taxonomy" id="185202"/>
    <lineage>
        <taxon>Eukaryota</taxon>
        <taxon>Viridiplantae</taxon>
        <taxon>Streptophyta</taxon>
        <taxon>Embryophyta</taxon>
        <taxon>Tracheophyta</taxon>
        <taxon>Spermatophyta</taxon>
        <taxon>Magnoliopsida</taxon>
        <taxon>eudicotyledons</taxon>
        <taxon>Gunneridae</taxon>
        <taxon>Pentapetalae</taxon>
        <taxon>asterids</taxon>
        <taxon>campanulids</taxon>
        <taxon>Asterales</taxon>
        <taxon>Asteraceae</taxon>
        <taxon>Asteroideae</taxon>
        <taxon>Heliantheae alliance</taxon>
        <taxon>Millerieae</taxon>
        <taxon>Smallanthus</taxon>
    </lineage>
</organism>
<dbReference type="Proteomes" id="UP001056120">
    <property type="component" value="Linkage Group LG28"/>
</dbReference>
<sequence length="405" mass="45276">MKLFFRFAVVLFVFTAHLCYCYAGRALEKGKVPKHLNRLNKRPVKTIKSPDGDIIDCVHISHQPAFDHPLLKNHTLKMRPSYHPNWKKDGDIKNASTVGPLSSSTPITQLWQSNGKCPERTIPIRRTKSGSAKNYGKKSLPVAQTSSIDVELINANNADNGHEYATVYAEGPLYGGKATFNVWNPKVEGYNELSLGQLWIVGGSQSLEAGWQVVPSAYKDTNTRFFIYFTLDGYVNTGCYNLDCGYFMQTNNEIVIGGSISPTSQVGGSQYDITIFIWKDQRDGDWWLQVGDAVIGYWPTSKFPHLSDGASRVYFGGEIINDNLDGHHTTTQMGSSRFPEEGFGKASYVKNIQTVDDSITLKTPEDLKTYVSVKSCYDIMTSNEDIDNWGSYFFYGGPGRNDRCP</sequence>
<keyword evidence="2" id="KW-1185">Reference proteome</keyword>
<evidence type="ECO:0000313" key="2">
    <source>
        <dbReference type="Proteomes" id="UP001056120"/>
    </source>
</evidence>
<proteinExistence type="predicted"/>
<name>A0ACB8YCX7_9ASTR</name>